<evidence type="ECO:0000313" key="2">
    <source>
        <dbReference type="Proteomes" id="UP000887159"/>
    </source>
</evidence>
<comment type="caution">
    <text evidence="1">The sequence shown here is derived from an EMBL/GenBank/DDBJ whole genome shotgun (WGS) entry which is preliminary data.</text>
</comment>
<sequence>MNLDAATSEFDDWLLREVSLTIFFFLLREVSLMNLVALLVGRWRHDGLEVSIFYLFSQGHQRSCPHPEDRTRDLWILSLITWPLDKRDYQCPEDVTSLCR</sequence>
<dbReference type="Proteomes" id="UP000887159">
    <property type="component" value="Unassembled WGS sequence"/>
</dbReference>
<name>A0A8X6WC38_TRICX</name>
<reference evidence="1" key="1">
    <citation type="submission" date="2020-08" db="EMBL/GenBank/DDBJ databases">
        <title>Multicomponent nature underlies the extraordinary mechanical properties of spider dragline silk.</title>
        <authorList>
            <person name="Kono N."/>
            <person name="Nakamura H."/>
            <person name="Mori M."/>
            <person name="Yoshida Y."/>
            <person name="Ohtoshi R."/>
            <person name="Malay A.D."/>
            <person name="Moran D.A.P."/>
            <person name="Tomita M."/>
            <person name="Numata K."/>
            <person name="Arakawa K."/>
        </authorList>
    </citation>
    <scope>NUCLEOTIDE SEQUENCE</scope>
</reference>
<proteinExistence type="predicted"/>
<organism evidence="1 2">
    <name type="scientific">Trichonephila clavipes</name>
    <name type="common">Golden silk orbweaver</name>
    <name type="synonym">Nephila clavipes</name>
    <dbReference type="NCBI Taxonomy" id="2585209"/>
    <lineage>
        <taxon>Eukaryota</taxon>
        <taxon>Metazoa</taxon>
        <taxon>Ecdysozoa</taxon>
        <taxon>Arthropoda</taxon>
        <taxon>Chelicerata</taxon>
        <taxon>Arachnida</taxon>
        <taxon>Araneae</taxon>
        <taxon>Araneomorphae</taxon>
        <taxon>Entelegynae</taxon>
        <taxon>Araneoidea</taxon>
        <taxon>Nephilidae</taxon>
        <taxon>Trichonephila</taxon>
    </lineage>
</organism>
<accession>A0A8X6WC38</accession>
<keyword evidence="2" id="KW-1185">Reference proteome</keyword>
<gene>
    <name evidence="1" type="ORF">TNCV_3557501</name>
</gene>
<evidence type="ECO:0000313" key="1">
    <source>
        <dbReference type="EMBL" id="GFY32242.1"/>
    </source>
</evidence>
<dbReference type="AlphaFoldDB" id="A0A8X6WC38"/>
<dbReference type="EMBL" id="BMAU01021402">
    <property type="protein sequence ID" value="GFY32242.1"/>
    <property type="molecule type" value="Genomic_DNA"/>
</dbReference>
<protein>
    <submittedName>
        <fullName evidence="1">Uncharacterized protein</fullName>
    </submittedName>
</protein>